<reference evidence="1" key="1">
    <citation type="submission" date="2022-12" db="EMBL/GenBank/DDBJ databases">
        <title>Bacterial isolates from different developmental stages of Nematostella vectensis.</title>
        <authorList>
            <person name="Fraune S."/>
        </authorList>
    </citation>
    <scope>NUCLEOTIDE SEQUENCE</scope>
    <source>
        <strain evidence="1">G21619-S1</strain>
    </source>
</reference>
<keyword evidence="2" id="KW-1185">Reference proteome</keyword>
<evidence type="ECO:0000313" key="2">
    <source>
        <dbReference type="Proteomes" id="UP001068379"/>
    </source>
</evidence>
<dbReference type="RefSeq" id="WP_269360284.1">
    <property type="nucleotide sequence ID" value="NZ_JAPWHE010000014.1"/>
</dbReference>
<name>A0ABT4M704_9BURK</name>
<dbReference type="EMBL" id="JAPWHE010000014">
    <property type="protein sequence ID" value="MCZ4331107.1"/>
    <property type="molecule type" value="Genomic_DNA"/>
</dbReference>
<dbReference type="Proteomes" id="UP001068379">
    <property type="component" value="Unassembled WGS sequence"/>
</dbReference>
<protein>
    <submittedName>
        <fullName evidence="1">DUF1799 domain-containing protein</fullName>
    </submittedName>
</protein>
<evidence type="ECO:0000313" key="1">
    <source>
        <dbReference type="EMBL" id="MCZ4331107.1"/>
    </source>
</evidence>
<proteinExistence type="predicted"/>
<sequence>MSASDYERDVPLWPENVQAVALFSRLSSQWRAGALGVVGLDYNVLFHEMDRMDLERDEYDRLFEDIRTMEAAALEEMRRE</sequence>
<organism evidence="1 2">
    <name type="scientific">Castellaniella denitrificans</name>
    <dbReference type="NCBI Taxonomy" id="56119"/>
    <lineage>
        <taxon>Bacteria</taxon>
        <taxon>Pseudomonadati</taxon>
        <taxon>Pseudomonadota</taxon>
        <taxon>Betaproteobacteria</taxon>
        <taxon>Burkholderiales</taxon>
        <taxon>Alcaligenaceae</taxon>
        <taxon>Castellaniella</taxon>
    </lineage>
</organism>
<dbReference type="InterPro" id="IPR014915">
    <property type="entry name" value="Phage_TLS_TfmB"/>
</dbReference>
<gene>
    <name evidence="1" type="ORF">O4H32_14245</name>
</gene>
<accession>A0ABT4M704</accession>
<comment type="caution">
    <text evidence="1">The sequence shown here is derived from an EMBL/GenBank/DDBJ whole genome shotgun (WGS) entry which is preliminary data.</text>
</comment>
<dbReference type="Pfam" id="PF08809">
    <property type="entry name" value="DUF1799"/>
    <property type="match status" value="1"/>
</dbReference>